<evidence type="ECO:0000313" key="2">
    <source>
        <dbReference type="EMBL" id="ANK14243.1"/>
    </source>
</evidence>
<accession>A0A192D6W6</accession>
<evidence type="ECO:0000313" key="3">
    <source>
        <dbReference type="Proteomes" id="UP000078263"/>
    </source>
</evidence>
<sequence>MTPEDEKWMREAIRLAKTKGTTPADTPIAAVIVRGGEIIAAETNRTQEDNDATAHAEICAFRAGGAKVGDMELRGATLYSTLQPCGMCTMASIWAKVGRIVYGAGRDDVHKMYFEDRNLDTVDFIRDAYRDDLNLEGGCLKDECAALYYGPDDDVPEDEQGNI</sequence>
<reference evidence="2 3" key="1">
    <citation type="submission" date="2016-05" db="EMBL/GenBank/DDBJ databases">
        <title>Compelete Genome Sequence of Bacteriochlorophyll-Synthesizing Bacterium Porphyrobacter neustonensis DSM 9434.</title>
        <authorList>
            <person name="Shi X.-L."/>
            <person name="Wu Y.-H."/>
            <person name="Cheng H."/>
            <person name="Xu L."/>
            <person name="Zhang X.-Q."/>
            <person name="Wang C.-S."/>
            <person name="Xu X.-W."/>
        </authorList>
    </citation>
    <scope>NUCLEOTIDE SEQUENCE [LARGE SCALE GENOMIC DNA]</scope>
    <source>
        <strain evidence="2 3">DSM 9434</strain>
    </source>
</reference>
<dbReference type="PANTHER" id="PTHR11079">
    <property type="entry name" value="CYTOSINE DEAMINASE FAMILY MEMBER"/>
    <property type="match status" value="1"/>
</dbReference>
<dbReference type="AlphaFoldDB" id="A0A192D6W6"/>
<dbReference type="RefSeq" id="WP_068354162.1">
    <property type="nucleotide sequence ID" value="NZ_CP016033.1"/>
</dbReference>
<dbReference type="KEGG" id="pns:A9D12_09230"/>
<dbReference type="EMBL" id="CP016033">
    <property type="protein sequence ID" value="ANK14243.1"/>
    <property type="molecule type" value="Genomic_DNA"/>
</dbReference>
<dbReference type="Pfam" id="PF00383">
    <property type="entry name" value="dCMP_cyt_deam_1"/>
    <property type="match status" value="1"/>
</dbReference>
<dbReference type="InterPro" id="IPR002125">
    <property type="entry name" value="CMP_dCMP_dom"/>
</dbReference>
<keyword evidence="3" id="KW-1185">Reference proteome</keyword>
<dbReference type="OrthoDB" id="9802676at2"/>
<feature type="domain" description="CMP/dCMP-type deaminase" evidence="1">
    <location>
        <begin position="3"/>
        <end position="127"/>
    </location>
</feature>
<dbReference type="GO" id="GO:0003824">
    <property type="term" value="F:catalytic activity"/>
    <property type="evidence" value="ECO:0007669"/>
    <property type="project" value="InterPro"/>
</dbReference>
<evidence type="ECO:0000259" key="1">
    <source>
        <dbReference type="PROSITE" id="PS51747"/>
    </source>
</evidence>
<dbReference type="CDD" id="cd01285">
    <property type="entry name" value="nucleoside_deaminase"/>
    <property type="match status" value="1"/>
</dbReference>
<proteinExistence type="predicted"/>
<dbReference type="PANTHER" id="PTHR11079:SF162">
    <property type="entry name" value="RIBOFLAVIN BIOSYNTHESIS PROTEIN PYRD, CHLOROPLASTIC"/>
    <property type="match status" value="1"/>
</dbReference>
<protein>
    <submittedName>
        <fullName evidence="2">tRNA-specific adenosine deaminase</fullName>
    </submittedName>
</protein>
<dbReference type="Gene3D" id="3.40.140.10">
    <property type="entry name" value="Cytidine Deaminase, domain 2"/>
    <property type="match status" value="1"/>
</dbReference>
<name>A0A192D6W6_9SPHN</name>
<dbReference type="InterPro" id="IPR016193">
    <property type="entry name" value="Cytidine_deaminase-like"/>
</dbReference>
<gene>
    <name evidence="2" type="ORF">A9D12_09230</name>
</gene>
<dbReference type="Proteomes" id="UP000078263">
    <property type="component" value="Chromosome"/>
</dbReference>
<dbReference type="SUPFAM" id="SSF53927">
    <property type="entry name" value="Cytidine deaminase-like"/>
    <property type="match status" value="1"/>
</dbReference>
<organism evidence="2 3">
    <name type="scientific">Erythrobacter neustonensis</name>
    <dbReference type="NCBI Taxonomy" id="1112"/>
    <lineage>
        <taxon>Bacteria</taxon>
        <taxon>Pseudomonadati</taxon>
        <taxon>Pseudomonadota</taxon>
        <taxon>Alphaproteobacteria</taxon>
        <taxon>Sphingomonadales</taxon>
        <taxon>Erythrobacteraceae</taxon>
        <taxon>Erythrobacter/Porphyrobacter group</taxon>
        <taxon>Erythrobacter</taxon>
    </lineage>
</organism>
<dbReference type="PROSITE" id="PS51747">
    <property type="entry name" value="CYT_DCMP_DEAMINASES_2"/>
    <property type="match status" value="1"/>
</dbReference>
<dbReference type="STRING" id="1112.A9D12_09230"/>